<feature type="compositionally biased region" description="Basic residues" evidence="1">
    <location>
        <begin position="22"/>
        <end position="35"/>
    </location>
</feature>
<evidence type="ECO:0000256" key="1">
    <source>
        <dbReference type="SAM" id="MobiDB-lite"/>
    </source>
</evidence>
<organism evidence="2">
    <name type="scientific">Chironomus cingulatus</name>
    <dbReference type="NCBI Taxonomy" id="27466"/>
    <lineage>
        <taxon>Eukaryota</taxon>
        <taxon>Metazoa</taxon>
        <taxon>Ecdysozoa</taxon>
        <taxon>Arthropoda</taxon>
        <taxon>Hexapoda</taxon>
        <taxon>Insecta</taxon>
        <taxon>Pterygota</taxon>
        <taxon>Neoptera</taxon>
        <taxon>Endopterygota</taxon>
        <taxon>Diptera</taxon>
        <taxon>Nematocera</taxon>
        <taxon>Chironomoidea</taxon>
        <taxon>Chironomidae</taxon>
        <taxon>Chironominae</taxon>
        <taxon>Chironomus</taxon>
    </lineage>
</organism>
<name>Q08762_9DIPT</name>
<dbReference type="EMBL" id="X70775">
    <property type="protein sequence ID" value="CAA50050.1"/>
    <property type="molecule type" value="Genomic_DNA"/>
</dbReference>
<feature type="compositionally biased region" description="Gly residues" evidence="1">
    <location>
        <begin position="1"/>
        <end position="19"/>
    </location>
</feature>
<reference evidence="2" key="1">
    <citation type="submission" date="1993-01" db="EMBL/GenBank/DDBJ databases">
        <authorList>
            <person name="Galli J.L.G."/>
        </authorList>
    </citation>
    <scope>NUCLEOTIDE SEQUENCE</scope>
</reference>
<protein>
    <submittedName>
        <fullName evidence="2">Sp12 gene homologue</fullName>
    </submittedName>
</protein>
<sequence length="67" mass="6958">AQGGRVGPLRKGPGGGVVGNGRVRKVKAVRLRAGKGPKGGKGLKKGLLKRGAKGQRPGVRRVRRVKQ</sequence>
<dbReference type="AlphaFoldDB" id="Q08762"/>
<dbReference type="PIR" id="S32025">
    <property type="entry name" value="S32025"/>
</dbReference>
<feature type="region of interest" description="Disordered" evidence="1">
    <location>
        <begin position="1"/>
        <end position="67"/>
    </location>
</feature>
<proteinExistence type="predicted"/>
<reference evidence="2" key="2">
    <citation type="journal article" date="1994" name="J. Mol. Evol.">
        <title>Structure of the smallest salivary-gland secretory protein gene in Chironomus tentans.</title>
        <authorList>
            <person name="Galli J."/>
            <person name="Wieslander L."/>
        </authorList>
    </citation>
    <scope>NUCLEOTIDE SEQUENCE</scope>
</reference>
<feature type="compositionally biased region" description="Basic residues" evidence="1">
    <location>
        <begin position="41"/>
        <end position="67"/>
    </location>
</feature>
<accession>Q08762</accession>
<feature type="non-terminal residue" evidence="2">
    <location>
        <position position="1"/>
    </location>
</feature>
<evidence type="ECO:0000313" key="2">
    <source>
        <dbReference type="EMBL" id="CAA50050.1"/>
    </source>
</evidence>